<sequence length="65" mass="7229">MKLICPDQNSNTPTVIVRTQSEGGSKTKNSPQNQKYYEATGAALYNSVLRCQWIAETYHLLPAAQ</sequence>
<name>A0A0V1BI99_TRISP</name>
<keyword evidence="2" id="KW-1185">Reference proteome</keyword>
<comment type="caution">
    <text evidence="1">The sequence shown here is derived from an EMBL/GenBank/DDBJ whole genome shotgun (WGS) entry which is preliminary data.</text>
</comment>
<accession>A0A0V1BI99</accession>
<dbReference type="EMBL" id="JYDH01000043">
    <property type="protein sequence ID" value="KRY36456.1"/>
    <property type="molecule type" value="Genomic_DNA"/>
</dbReference>
<reference evidence="1 2" key="1">
    <citation type="submission" date="2015-01" db="EMBL/GenBank/DDBJ databases">
        <title>Evolution of Trichinella species and genotypes.</title>
        <authorList>
            <person name="Korhonen P.K."/>
            <person name="Edoardo P."/>
            <person name="Giuseppe L.R."/>
            <person name="Gasser R.B."/>
        </authorList>
    </citation>
    <scope>NUCLEOTIDE SEQUENCE [LARGE SCALE GENOMIC DNA]</scope>
    <source>
        <strain evidence="1">ISS3</strain>
    </source>
</reference>
<dbReference type="Proteomes" id="UP000054776">
    <property type="component" value="Unassembled WGS sequence"/>
</dbReference>
<evidence type="ECO:0000313" key="2">
    <source>
        <dbReference type="Proteomes" id="UP000054776"/>
    </source>
</evidence>
<gene>
    <name evidence="1" type="ORF">T01_7659</name>
</gene>
<proteinExistence type="predicted"/>
<dbReference type="InParanoid" id="A0A0V1BI99"/>
<organism evidence="1 2">
    <name type="scientific">Trichinella spiralis</name>
    <name type="common">Trichina worm</name>
    <dbReference type="NCBI Taxonomy" id="6334"/>
    <lineage>
        <taxon>Eukaryota</taxon>
        <taxon>Metazoa</taxon>
        <taxon>Ecdysozoa</taxon>
        <taxon>Nematoda</taxon>
        <taxon>Enoplea</taxon>
        <taxon>Dorylaimia</taxon>
        <taxon>Trichinellida</taxon>
        <taxon>Trichinellidae</taxon>
        <taxon>Trichinella</taxon>
    </lineage>
</organism>
<dbReference type="AlphaFoldDB" id="A0A0V1BI99"/>
<protein>
    <submittedName>
        <fullName evidence="1">Uncharacterized protein</fullName>
    </submittedName>
</protein>
<evidence type="ECO:0000313" key="1">
    <source>
        <dbReference type="EMBL" id="KRY36456.1"/>
    </source>
</evidence>